<dbReference type="EMBL" id="FNUE01000002">
    <property type="protein sequence ID" value="SEE52419.1"/>
    <property type="molecule type" value="Genomic_DNA"/>
</dbReference>
<reference evidence="2 4" key="1">
    <citation type="submission" date="2015-07" db="EMBL/GenBank/DDBJ databases">
        <title>Genome of Polaribacter dokdonenesis DSW-5, isolated from seawater off Dokdo in Korea.</title>
        <authorList>
            <person name="Yoon K."/>
            <person name="Song J.Y."/>
            <person name="Kim J.F."/>
        </authorList>
    </citation>
    <scope>NUCLEOTIDE SEQUENCE [LARGE SCALE GENOMIC DNA]</scope>
    <source>
        <strain evidence="2 4">DSW-5</strain>
    </source>
</reference>
<dbReference type="STRING" id="1300348.I602_2352"/>
<evidence type="ECO:0000313" key="2">
    <source>
        <dbReference type="EMBL" id="KOY52792.1"/>
    </source>
</evidence>
<dbReference type="PATRIC" id="fig|1300348.6.peg.2353"/>
<dbReference type="Proteomes" id="UP000037716">
    <property type="component" value="Unassembled WGS sequence"/>
</dbReference>
<dbReference type="InterPro" id="IPR050563">
    <property type="entry name" value="4-hydroxybenzoyl-CoA_TE"/>
</dbReference>
<protein>
    <submittedName>
        <fullName evidence="3">Acyl-CoA thioester hydrolase</fullName>
    </submittedName>
    <submittedName>
        <fullName evidence="2">Thioesterase superfamily protein</fullName>
    </submittedName>
</protein>
<accession>A0A0M9CHS1</accession>
<dbReference type="CDD" id="cd00586">
    <property type="entry name" value="4HBT"/>
    <property type="match status" value="1"/>
</dbReference>
<comment type="caution">
    <text evidence="2">The sequence shown here is derived from an EMBL/GenBank/DDBJ whole genome shotgun (WGS) entry which is preliminary data.</text>
</comment>
<name>A0A0M9CHS1_9FLAO</name>
<sequence length="131" mass="15450">MNNFFEVKIEITVEDIDDLNHVNNAVYVKWMDDVAFKHWEHLTKNEPITDTIWVVSRHEIDYKSEAFLGDEIIAKTYVGNTRGVTSERFIEFYKGETLLAKSKTIWVLLDAKSYKPVRIRENILNLLQPFK</sequence>
<dbReference type="SUPFAM" id="SSF54637">
    <property type="entry name" value="Thioesterase/thiol ester dehydrase-isomerase"/>
    <property type="match status" value="1"/>
</dbReference>
<keyword evidence="1 3" id="KW-0378">Hydrolase</keyword>
<dbReference type="AlphaFoldDB" id="A0A0M9CHS1"/>
<dbReference type="PANTHER" id="PTHR31793">
    <property type="entry name" value="4-HYDROXYBENZOYL-COA THIOESTERASE FAMILY MEMBER"/>
    <property type="match status" value="1"/>
</dbReference>
<evidence type="ECO:0000256" key="1">
    <source>
        <dbReference type="ARBA" id="ARBA00022801"/>
    </source>
</evidence>
<proteinExistence type="predicted"/>
<evidence type="ECO:0000313" key="4">
    <source>
        <dbReference type="Proteomes" id="UP000037716"/>
    </source>
</evidence>
<evidence type="ECO:0000313" key="3">
    <source>
        <dbReference type="EMBL" id="SEE52419.1"/>
    </source>
</evidence>
<dbReference type="InterPro" id="IPR029069">
    <property type="entry name" value="HotDog_dom_sf"/>
</dbReference>
<organism evidence="2 4">
    <name type="scientific">Polaribacter dokdonensis DSW-5</name>
    <dbReference type="NCBI Taxonomy" id="1300348"/>
    <lineage>
        <taxon>Bacteria</taxon>
        <taxon>Pseudomonadati</taxon>
        <taxon>Bacteroidota</taxon>
        <taxon>Flavobacteriia</taxon>
        <taxon>Flavobacteriales</taxon>
        <taxon>Flavobacteriaceae</taxon>
    </lineage>
</organism>
<dbReference type="OrthoDB" id="9801517at2"/>
<evidence type="ECO:0000313" key="5">
    <source>
        <dbReference type="Proteomes" id="UP000183071"/>
    </source>
</evidence>
<reference evidence="3 5" key="2">
    <citation type="submission" date="2016-10" db="EMBL/GenBank/DDBJ databases">
        <authorList>
            <person name="Varghese N."/>
            <person name="Submissions S."/>
        </authorList>
    </citation>
    <scope>NUCLEOTIDE SEQUENCE [LARGE SCALE GENOMIC DNA]</scope>
    <source>
        <strain evidence="3 5">DSW-5</strain>
    </source>
</reference>
<dbReference type="GO" id="GO:0047617">
    <property type="term" value="F:fatty acyl-CoA hydrolase activity"/>
    <property type="evidence" value="ECO:0007669"/>
    <property type="project" value="TreeGrafter"/>
</dbReference>
<keyword evidence="5" id="KW-1185">Reference proteome</keyword>
<dbReference type="EMBL" id="LGBR01000001">
    <property type="protein sequence ID" value="KOY52792.1"/>
    <property type="molecule type" value="Genomic_DNA"/>
</dbReference>
<gene>
    <name evidence="2" type="ORF">I602_2352</name>
    <name evidence="3" type="ORF">SAMN05444353_2127</name>
</gene>
<dbReference type="RefSeq" id="WP_053974865.1">
    <property type="nucleotide sequence ID" value="NZ_FNUE01000002.1"/>
</dbReference>
<dbReference type="Proteomes" id="UP000183071">
    <property type="component" value="Unassembled WGS sequence"/>
</dbReference>
<dbReference type="Pfam" id="PF13279">
    <property type="entry name" value="4HBT_2"/>
    <property type="match status" value="1"/>
</dbReference>
<dbReference type="PANTHER" id="PTHR31793:SF37">
    <property type="entry name" value="ACYL-COA THIOESTER HYDROLASE YBGC"/>
    <property type="match status" value="1"/>
</dbReference>
<dbReference type="Gene3D" id="3.10.129.10">
    <property type="entry name" value="Hotdog Thioesterase"/>
    <property type="match status" value="1"/>
</dbReference>